<evidence type="ECO:0000256" key="1">
    <source>
        <dbReference type="SAM" id="SignalP"/>
    </source>
</evidence>
<evidence type="ECO:0000313" key="3">
    <source>
        <dbReference type="EMBL" id="RFA08246.1"/>
    </source>
</evidence>
<protein>
    <recommendedName>
        <fullName evidence="2">DUF4214 domain-containing protein</fullName>
    </recommendedName>
</protein>
<dbReference type="Proteomes" id="UP000256486">
    <property type="component" value="Unassembled WGS sequence"/>
</dbReference>
<evidence type="ECO:0000259" key="2">
    <source>
        <dbReference type="Pfam" id="PF13946"/>
    </source>
</evidence>
<feature type="chain" id="PRO_5017753438" description="DUF4214 domain-containing protein" evidence="1">
    <location>
        <begin position="35"/>
        <end position="427"/>
    </location>
</feature>
<dbReference type="Pfam" id="PF13946">
    <property type="entry name" value="DUF4214"/>
    <property type="match status" value="1"/>
</dbReference>
<feature type="domain" description="DUF4214" evidence="2">
    <location>
        <begin position="311"/>
        <end position="372"/>
    </location>
</feature>
<dbReference type="OrthoDB" id="5104423at2"/>
<dbReference type="EMBL" id="NBWZ01000001">
    <property type="protein sequence ID" value="RFA08246.1"/>
    <property type="molecule type" value="Genomic_DNA"/>
</dbReference>
<sequence length="427" mass="45929">MTDARWRRRWGAMAAAFIVLAASILGLAPLPATAAGGPPAVSSNPIELAQTLVKAERAGDFRTNPSTIFDREIAPLANGEAIAGCALDIRVLQVLVLTLQNFGSLSVSDLQRPCIGSNLNCGAPTYSVHCLNPGEAIDFTSVGGRGLNGANTGTFELLRFLDSFVPRSTNAGQANCRSGLSLANINQFSDSCNHQHVDFRNTNAPLNVTEAAGTLPSIDDSGAYVAALYKDYLSRPASGDDRLWWGRQLAYGSPRTIVSDAFVTSDEYRLIRIDAAYKNILGRTSDDGGRVFWLGLMKAGSISTDDIETLLYASDEFYAQHTGTDAGFAASLYTLLLHRNGSADDYAFWANLVAVNGRTWVVDQFWDSTETISERVSLMYKKYLGRSPDAGGLAGWVQSALQLGDSGLRSGLTSSDEYFARSLSRFG</sequence>
<keyword evidence="4" id="KW-1185">Reference proteome</keyword>
<organism evidence="3 4">
    <name type="scientific">Subtercola boreus</name>
    <dbReference type="NCBI Taxonomy" id="120213"/>
    <lineage>
        <taxon>Bacteria</taxon>
        <taxon>Bacillati</taxon>
        <taxon>Actinomycetota</taxon>
        <taxon>Actinomycetes</taxon>
        <taxon>Micrococcales</taxon>
        <taxon>Microbacteriaceae</taxon>
        <taxon>Subtercola</taxon>
    </lineage>
</organism>
<dbReference type="AlphaFoldDB" id="A0A3E0VE97"/>
<reference evidence="3 4" key="1">
    <citation type="submission" date="2017-04" db="EMBL/GenBank/DDBJ databases">
        <title>Comparative genome analysis of Subtercola boreus.</title>
        <authorList>
            <person name="Cho Y.-J."/>
            <person name="Cho A."/>
            <person name="Kim O.-S."/>
            <person name="Lee J.-I."/>
        </authorList>
    </citation>
    <scope>NUCLEOTIDE SEQUENCE [LARGE SCALE GENOMIC DNA]</scope>
    <source>
        <strain evidence="3 4">K300</strain>
    </source>
</reference>
<comment type="caution">
    <text evidence="3">The sequence shown here is derived from an EMBL/GenBank/DDBJ whole genome shotgun (WGS) entry which is preliminary data.</text>
</comment>
<dbReference type="InterPro" id="IPR038255">
    <property type="entry name" value="PBS_linker_sf"/>
</dbReference>
<feature type="signal peptide" evidence="1">
    <location>
        <begin position="1"/>
        <end position="34"/>
    </location>
</feature>
<dbReference type="RefSeq" id="WP_116413660.1">
    <property type="nucleotide sequence ID" value="NZ_NBWZ01000001.1"/>
</dbReference>
<keyword evidence="1" id="KW-0732">Signal</keyword>
<accession>A0A3E0VE97</accession>
<name>A0A3E0VE97_9MICO</name>
<evidence type="ECO:0000313" key="4">
    <source>
        <dbReference type="Proteomes" id="UP000256486"/>
    </source>
</evidence>
<dbReference type="InterPro" id="IPR025282">
    <property type="entry name" value="DUF4214"/>
</dbReference>
<gene>
    <name evidence="3" type="ORF">B7R54_02650</name>
</gene>
<dbReference type="Gene3D" id="1.10.3130.20">
    <property type="entry name" value="Phycobilisome linker domain"/>
    <property type="match status" value="1"/>
</dbReference>
<proteinExistence type="predicted"/>